<dbReference type="EMBL" id="JALNMH010000006">
    <property type="protein sequence ID" value="MCK7593648.1"/>
    <property type="molecule type" value="Genomic_DNA"/>
</dbReference>
<evidence type="ECO:0000313" key="2">
    <source>
        <dbReference type="EMBL" id="MCK7593648.1"/>
    </source>
</evidence>
<name>A0ABT0GGH9_9GAMM</name>
<organism evidence="2 3">
    <name type="scientific">Pseudomarimonas salicorniae</name>
    <dbReference type="NCBI Taxonomy" id="2933270"/>
    <lineage>
        <taxon>Bacteria</taxon>
        <taxon>Pseudomonadati</taxon>
        <taxon>Pseudomonadota</taxon>
        <taxon>Gammaproteobacteria</taxon>
        <taxon>Lysobacterales</taxon>
        <taxon>Lysobacteraceae</taxon>
        <taxon>Pseudomarimonas</taxon>
    </lineage>
</organism>
<comment type="caution">
    <text evidence="2">The sequence shown here is derived from an EMBL/GenBank/DDBJ whole genome shotgun (WGS) entry which is preliminary data.</text>
</comment>
<dbReference type="Pfam" id="PF09619">
    <property type="entry name" value="YscW"/>
    <property type="match status" value="1"/>
</dbReference>
<keyword evidence="2" id="KW-0449">Lipoprotein</keyword>
<feature type="region of interest" description="Disordered" evidence="1">
    <location>
        <begin position="23"/>
        <end position="46"/>
    </location>
</feature>
<dbReference type="PROSITE" id="PS51257">
    <property type="entry name" value="PROKAR_LIPOPROTEIN"/>
    <property type="match status" value="1"/>
</dbReference>
<reference evidence="2" key="1">
    <citation type="submission" date="2022-04" db="EMBL/GenBank/DDBJ databases">
        <title>Lysobacter sp. CAU 1642 isolated from sea sand.</title>
        <authorList>
            <person name="Kim W."/>
        </authorList>
    </citation>
    <scope>NUCLEOTIDE SEQUENCE</scope>
    <source>
        <strain evidence="2">CAU 1642</strain>
    </source>
</reference>
<evidence type="ECO:0000313" key="3">
    <source>
        <dbReference type="Proteomes" id="UP001431449"/>
    </source>
</evidence>
<gene>
    <name evidence="2" type="ORF">M0G41_08200</name>
</gene>
<evidence type="ECO:0000256" key="1">
    <source>
        <dbReference type="SAM" id="MobiDB-lite"/>
    </source>
</evidence>
<proteinExistence type="predicted"/>
<protein>
    <submittedName>
        <fullName evidence="2">YbaY family lipoprotein</fullName>
    </submittedName>
</protein>
<accession>A0ABT0GGH9</accession>
<dbReference type="Proteomes" id="UP001431449">
    <property type="component" value="Unassembled WGS sequence"/>
</dbReference>
<dbReference type="RefSeq" id="WP_248207608.1">
    <property type="nucleotide sequence ID" value="NZ_JALNMH010000006.1"/>
</dbReference>
<sequence>MRAPLFIALSAVLLAACGQQGSQQEQQARREQAQQGPTAPPPVPASATAIRGTLNINGLSQLPPGLQLRLRVLDRTDPSIVPPVVAERVEPAPASVPYNYALPYDPATINPDGRYVVDGALVAGEAVLYGTPNSIWVLTQGEDANADIGLERGGGLPPPDMAPADLLRQEFDRLERSIGGMKRISGERIENDITVGWDAFADSSGIRFARQAIDYDKGGVVSFRFAYKDGQPWILAREQGGVVQMVGWAADGTLALNSDTNDKALDENEVASLKAMAASVYSEAAAKHGG</sequence>
<keyword evidence="3" id="KW-1185">Reference proteome</keyword>
<dbReference type="InterPro" id="IPR039366">
    <property type="entry name" value="Pilotin"/>
</dbReference>